<dbReference type="PANTHER" id="PTHR23199:SF12">
    <property type="entry name" value="NEUROTROPHIN 1-RELATED"/>
    <property type="match status" value="1"/>
</dbReference>
<dbReference type="InterPro" id="IPR032104">
    <property type="entry name" value="Spaetzle"/>
</dbReference>
<dbReference type="EMBL" id="VVIM01000009">
    <property type="protein sequence ID" value="KAB0793958.1"/>
    <property type="molecule type" value="Genomic_DNA"/>
</dbReference>
<evidence type="ECO:0000256" key="3">
    <source>
        <dbReference type="ARBA" id="ARBA00023180"/>
    </source>
</evidence>
<keyword evidence="2" id="KW-1015">Disulfide bond</keyword>
<dbReference type="Proteomes" id="UP000327044">
    <property type="component" value="Unassembled WGS sequence"/>
</dbReference>
<accession>A0A5N4A9M8</accession>
<dbReference type="GO" id="GO:0005121">
    <property type="term" value="F:Toll binding"/>
    <property type="evidence" value="ECO:0007669"/>
    <property type="project" value="TreeGrafter"/>
</dbReference>
<keyword evidence="1 4" id="KW-0732">Signal</keyword>
<evidence type="ECO:0000256" key="4">
    <source>
        <dbReference type="SAM" id="SignalP"/>
    </source>
</evidence>
<dbReference type="GO" id="GO:0045087">
    <property type="term" value="P:innate immune response"/>
    <property type="evidence" value="ECO:0007669"/>
    <property type="project" value="TreeGrafter"/>
</dbReference>
<reference evidence="6 7" key="1">
    <citation type="journal article" date="2018" name="Elife">
        <title>Firefly genomes illuminate parallel origins of bioluminescence in beetles.</title>
        <authorList>
            <person name="Fallon T.R."/>
            <person name="Lower S.E."/>
            <person name="Chang C.H."/>
            <person name="Bessho-Uehara M."/>
            <person name="Martin G.J."/>
            <person name="Bewick A.J."/>
            <person name="Behringer M."/>
            <person name="Debat H.J."/>
            <person name="Wong I."/>
            <person name="Day J.C."/>
            <person name="Suvorov A."/>
            <person name="Silva C.J."/>
            <person name="Stanger-Hall K.F."/>
            <person name="Hall D.W."/>
            <person name="Schmitz R.J."/>
            <person name="Nelson D.R."/>
            <person name="Lewis S.M."/>
            <person name="Shigenobu S."/>
            <person name="Bybee S.M."/>
            <person name="Larracuente A.M."/>
            <person name="Oba Y."/>
            <person name="Weng J.K."/>
        </authorList>
    </citation>
    <scope>NUCLEOTIDE SEQUENCE [LARGE SCALE GENOMIC DNA]</scope>
    <source>
        <strain evidence="6">1611_PpyrPB1</strain>
        <tissue evidence="6">Whole body</tissue>
    </source>
</reference>
<dbReference type="GO" id="GO:0008083">
    <property type="term" value="F:growth factor activity"/>
    <property type="evidence" value="ECO:0007669"/>
    <property type="project" value="TreeGrafter"/>
</dbReference>
<dbReference type="OrthoDB" id="6359065at2759"/>
<organism evidence="6 7">
    <name type="scientific">Photinus pyralis</name>
    <name type="common">Common eastern firefly</name>
    <name type="synonym">Lampyris pyralis</name>
    <dbReference type="NCBI Taxonomy" id="7054"/>
    <lineage>
        <taxon>Eukaryota</taxon>
        <taxon>Metazoa</taxon>
        <taxon>Ecdysozoa</taxon>
        <taxon>Arthropoda</taxon>
        <taxon>Hexapoda</taxon>
        <taxon>Insecta</taxon>
        <taxon>Pterygota</taxon>
        <taxon>Neoptera</taxon>
        <taxon>Endopterygota</taxon>
        <taxon>Coleoptera</taxon>
        <taxon>Polyphaga</taxon>
        <taxon>Elateriformia</taxon>
        <taxon>Elateroidea</taxon>
        <taxon>Lampyridae</taxon>
        <taxon>Lampyrinae</taxon>
        <taxon>Photinus</taxon>
    </lineage>
</organism>
<feature type="signal peptide" evidence="4">
    <location>
        <begin position="1"/>
        <end position="19"/>
    </location>
</feature>
<proteinExistence type="predicted"/>
<protein>
    <recommendedName>
        <fullName evidence="5">Spaetzle domain-containing protein</fullName>
    </recommendedName>
</protein>
<name>A0A5N4A9M8_PHOPY</name>
<evidence type="ECO:0000259" key="5">
    <source>
        <dbReference type="Pfam" id="PF16077"/>
    </source>
</evidence>
<dbReference type="InterPro" id="IPR029034">
    <property type="entry name" value="Cystine-knot_cytokine"/>
</dbReference>
<dbReference type="AlphaFoldDB" id="A0A5N4A9M8"/>
<dbReference type="PANTHER" id="PTHR23199">
    <property type="entry name" value="NEUROTROPHIN 1-RELATED"/>
    <property type="match status" value="1"/>
</dbReference>
<dbReference type="InParanoid" id="A0A5N4A9M8"/>
<evidence type="ECO:0000313" key="6">
    <source>
        <dbReference type="EMBL" id="KAB0793958.1"/>
    </source>
</evidence>
<sequence length="218" mass="25369">MNTFLKLLVLFTIYIGCSGVCAKRQRRPNLTHPMNVRIKNKFNSNGNTLRFFDHRYPIENNKENNECIHNLCYNITDYPSERVKDLIIKKEEFHHLFGSIVQPYRPPAILEKSAIDNEDVNMCAVVKYRIWPQTALNKDFKKVWIANVDNYKQDVTFEVCLPNKKCFMDSHMPSNFETFCKQQYTVIKLVSMKDDDLVLESIPIPSSCACSYRNAVAG</sequence>
<dbReference type="GO" id="GO:0005615">
    <property type="term" value="C:extracellular space"/>
    <property type="evidence" value="ECO:0007669"/>
    <property type="project" value="UniProtKB-ARBA"/>
</dbReference>
<dbReference type="SUPFAM" id="SSF57501">
    <property type="entry name" value="Cystine-knot cytokines"/>
    <property type="match status" value="1"/>
</dbReference>
<dbReference type="InterPro" id="IPR052444">
    <property type="entry name" value="Spz/Toll_ligand-like"/>
</dbReference>
<comment type="caution">
    <text evidence="6">The sequence shown here is derived from an EMBL/GenBank/DDBJ whole genome shotgun (WGS) entry which is preliminary data.</text>
</comment>
<evidence type="ECO:0000256" key="2">
    <source>
        <dbReference type="ARBA" id="ARBA00023157"/>
    </source>
</evidence>
<dbReference type="GO" id="GO:0021556">
    <property type="term" value="P:central nervous system formation"/>
    <property type="evidence" value="ECO:0007669"/>
    <property type="project" value="TreeGrafter"/>
</dbReference>
<evidence type="ECO:0000256" key="1">
    <source>
        <dbReference type="ARBA" id="ARBA00022729"/>
    </source>
</evidence>
<gene>
    <name evidence="6" type="ORF">PPYR_13578</name>
</gene>
<evidence type="ECO:0000313" key="7">
    <source>
        <dbReference type="Proteomes" id="UP000327044"/>
    </source>
</evidence>
<keyword evidence="7" id="KW-1185">Reference proteome</keyword>
<keyword evidence="3" id="KW-0325">Glycoprotein</keyword>
<dbReference type="Gene3D" id="2.10.90.10">
    <property type="entry name" value="Cystine-knot cytokines"/>
    <property type="match status" value="1"/>
</dbReference>
<feature type="domain" description="Spaetzle" evidence="5">
    <location>
        <begin position="121"/>
        <end position="211"/>
    </location>
</feature>
<dbReference type="Pfam" id="PF16077">
    <property type="entry name" value="Spaetzle"/>
    <property type="match status" value="1"/>
</dbReference>
<feature type="chain" id="PRO_5024437447" description="Spaetzle domain-containing protein" evidence="4">
    <location>
        <begin position="20"/>
        <end position="218"/>
    </location>
</feature>